<organism evidence="2 3">
    <name type="scientific">Rubrivirga marina</name>
    <dbReference type="NCBI Taxonomy" id="1196024"/>
    <lineage>
        <taxon>Bacteria</taxon>
        <taxon>Pseudomonadati</taxon>
        <taxon>Rhodothermota</taxon>
        <taxon>Rhodothermia</taxon>
        <taxon>Rhodothermales</taxon>
        <taxon>Rubricoccaceae</taxon>
        <taxon>Rubrivirga</taxon>
    </lineage>
</organism>
<protein>
    <recommendedName>
        <fullName evidence="4">TonB-dependent receptor-like beta-barrel domain-containing protein</fullName>
    </recommendedName>
</protein>
<evidence type="ECO:0000313" key="3">
    <source>
        <dbReference type="Proteomes" id="UP000216339"/>
    </source>
</evidence>
<keyword evidence="3" id="KW-1185">Reference proteome</keyword>
<accession>A0A271J0Y1</accession>
<feature type="chain" id="PRO_5012560622" description="TonB-dependent receptor-like beta-barrel domain-containing protein" evidence="1">
    <location>
        <begin position="19"/>
        <end position="528"/>
    </location>
</feature>
<keyword evidence="1" id="KW-0732">Signal</keyword>
<dbReference type="AlphaFoldDB" id="A0A271J0Y1"/>
<name>A0A271J0Y1_9BACT</name>
<evidence type="ECO:0008006" key="4">
    <source>
        <dbReference type="Google" id="ProtNLM"/>
    </source>
</evidence>
<evidence type="ECO:0000313" key="2">
    <source>
        <dbReference type="EMBL" id="PAP76967.1"/>
    </source>
</evidence>
<dbReference type="EMBL" id="MQWD01000001">
    <property type="protein sequence ID" value="PAP76967.1"/>
    <property type="molecule type" value="Genomic_DNA"/>
</dbReference>
<evidence type="ECO:0000256" key="1">
    <source>
        <dbReference type="SAM" id="SignalP"/>
    </source>
</evidence>
<sequence length="528" mass="55196">MRALLSAAVLLLPALAWAQPDDRSQLPSLTPAVFESRGTVAVTLPVVERQPLSGFGPLPRRYVVPAEREPVALPFVPDLDALPALALAPPPEPPATNLEIYRLRAEAGAGAYVARYGRLDLSGSGAAGEFFVDADYDGVGETVGRVDFDRVAVEAGGRSFGTGRVHITAHGLLDAYSTPGVGFGERRLRQGAGAEAGVEGVGAVPFALTVGFEQGRLTRTDDSEETSEGRLDASGRLGLFADKVAVDAAGGIAGAGTVGTDVQYGAAGLALTLVEREGFRFSVGARALAYDASASVGGGDAQSVGPILDLQVPFGATTVAFATNDPHVGVRSLMDLTEENRYVAENPLVVPDIVPIDARAGLELRPGPLRARVYGHAMVAPTYLAFEQFGAAFEPVYLDAQAFGLGADLAVTHASGVSASAGLEIRDGRSDEGEIPFFAPLVGHVGVQVPFPGGRVGLAAHAESARPIDRIDSDEAPAYGRLSLDARYNVYGPLAVVLRGERFLGERQRWPDFPEPPFTVLAGLRLAR</sequence>
<dbReference type="RefSeq" id="WP_095510634.1">
    <property type="nucleotide sequence ID" value="NZ_MQWD01000001.1"/>
</dbReference>
<comment type="caution">
    <text evidence="2">The sequence shown here is derived from an EMBL/GenBank/DDBJ whole genome shotgun (WGS) entry which is preliminary data.</text>
</comment>
<gene>
    <name evidence="2" type="ORF">BSZ37_11260</name>
</gene>
<proteinExistence type="predicted"/>
<dbReference type="Proteomes" id="UP000216339">
    <property type="component" value="Unassembled WGS sequence"/>
</dbReference>
<dbReference type="OrthoDB" id="1522212at2"/>
<feature type="signal peptide" evidence="1">
    <location>
        <begin position="1"/>
        <end position="18"/>
    </location>
</feature>
<reference evidence="2 3" key="1">
    <citation type="submission" date="2016-11" db="EMBL/GenBank/DDBJ databases">
        <title>Study of marine rhodopsin-containing bacteria.</title>
        <authorList>
            <person name="Yoshizawa S."/>
            <person name="Kumagai Y."/>
            <person name="Kogure K."/>
        </authorList>
    </citation>
    <scope>NUCLEOTIDE SEQUENCE [LARGE SCALE GENOMIC DNA]</scope>
    <source>
        <strain evidence="2 3">SAORIC-28</strain>
    </source>
</reference>